<sequence>MTVDELPKGRIKKFEWMALMDGHYYDVCSVRRKTGMVNLAYDRGTFWTPLSNIEKLVKYEDE</sequence>
<reference evidence="1 2" key="1">
    <citation type="submission" date="2017-09" db="EMBL/GenBank/DDBJ databases">
        <title>Large-scale bioinformatics analysis of Bacillus genomes uncovers conserved roles of natural products in bacterial physiology.</title>
        <authorList>
            <consortium name="Agbiome Team Llc"/>
            <person name="Bleich R.M."/>
            <person name="Grubbs K.J."/>
            <person name="Santa Maria K.C."/>
            <person name="Allen S.E."/>
            <person name="Farag S."/>
            <person name="Shank E.A."/>
            <person name="Bowers A."/>
        </authorList>
    </citation>
    <scope>NUCLEOTIDE SEQUENCE [LARGE SCALE GENOMIC DNA]</scope>
    <source>
        <strain evidence="1 2">AFS092789</strain>
    </source>
</reference>
<dbReference type="AlphaFoldDB" id="A0A9X6STQ1"/>
<protein>
    <submittedName>
        <fullName evidence="1">Uncharacterized protein</fullName>
    </submittedName>
</protein>
<dbReference type="RefSeq" id="WP_098006851.1">
    <property type="nucleotide sequence ID" value="NZ_NVMX01000151.1"/>
</dbReference>
<gene>
    <name evidence="1" type="ORF">CON36_32820</name>
</gene>
<comment type="caution">
    <text evidence="1">The sequence shown here is derived from an EMBL/GenBank/DDBJ whole genome shotgun (WGS) entry which is preliminary data.</text>
</comment>
<evidence type="ECO:0000313" key="1">
    <source>
        <dbReference type="EMBL" id="PDZ94628.1"/>
    </source>
</evidence>
<name>A0A9X6STQ1_BACCE</name>
<accession>A0A9X6STQ1</accession>
<proteinExistence type="predicted"/>
<evidence type="ECO:0000313" key="2">
    <source>
        <dbReference type="Proteomes" id="UP000219922"/>
    </source>
</evidence>
<dbReference type="EMBL" id="NVMX01000151">
    <property type="protein sequence ID" value="PDZ94628.1"/>
    <property type="molecule type" value="Genomic_DNA"/>
</dbReference>
<organism evidence="1 2">
    <name type="scientific">Bacillus cereus</name>
    <dbReference type="NCBI Taxonomy" id="1396"/>
    <lineage>
        <taxon>Bacteria</taxon>
        <taxon>Bacillati</taxon>
        <taxon>Bacillota</taxon>
        <taxon>Bacilli</taxon>
        <taxon>Bacillales</taxon>
        <taxon>Bacillaceae</taxon>
        <taxon>Bacillus</taxon>
        <taxon>Bacillus cereus group</taxon>
    </lineage>
</organism>
<dbReference type="Proteomes" id="UP000219922">
    <property type="component" value="Unassembled WGS sequence"/>
</dbReference>